<dbReference type="STRING" id="1232681.ADIS_1653"/>
<dbReference type="OrthoDB" id="9814707at2"/>
<dbReference type="SUPFAM" id="SSF49899">
    <property type="entry name" value="Concanavalin A-like lectins/glucanases"/>
    <property type="match status" value="1"/>
</dbReference>
<accession>R7ZUS9</accession>
<dbReference type="PANTHER" id="PTHR35332">
    <property type="entry name" value="REGULATION OF ENOLASE PROTEIN 1"/>
    <property type="match status" value="1"/>
</dbReference>
<dbReference type="AlphaFoldDB" id="R7ZUS9"/>
<dbReference type="InterPro" id="IPR009784">
    <property type="entry name" value="DUF1349"/>
</dbReference>
<evidence type="ECO:0008006" key="3">
    <source>
        <dbReference type="Google" id="ProtNLM"/>
    </source>
</evidence>
<dbReference type="Gene3D" id="2.60.120.200">
    <property type="match status" value="1"/>
</dbReference>
<gene>
    <name evidence="1" type="ORF">ADIS_1653</name>
</gene>
<dbReference type="EMBL" id="AQHR01000049">
    <property type="protein sequence ID" value="EON77734.1"/>
    <property type="molecule type" value="Genomic_DNA"/>
</dbReference>
<dbReference type="Pfam" id="PF07081">
    <property type="entry name" value="DUF1349"/>
    <property type="match status" value="1"/>
</dbReference>
<dbReference type="GO" id="GO:0004553">
    <property type="term" value="F:hydrolase activity, hydrolyzing O-glycosyl compounds"/>
    <property type="evidence" value="ECO:0007669"/>
    <property type="project" value="UniProtKB-ARBA"/>
</dbReference>
<dbReference type="PIRSF" id="PIRSF022704">
    <property type="entry name" value="UCP022704"/>
    <property type="match status" value="1"/>
</dbReference>
<dbReference type="InterPro" id="IPR015987">
    <property type="entry name" value="UCP022704"/>
</dbReference>
<keyword evidence="2" id="KW-1185">Reference proteome</keyword>
<dbReference type="PANTHER" id="PTHR35332:SF2">
    <property type="entry name" value="REGULATION OF ENOLASE PROTEIN 1"/>
    <property type="match status" value="1"/>
</dbReference>
<proteinExistence type="predicted"/>
<dbReference type="GO" id="GO:0005975">
    <property type="term" value="P:carbohydrate metabolic process"/>
    <property type="evidence" value="ECO:0007669"/>
    <property type="project" value="UniProtKB-ARBA"/>
</dbReference>
<name>R7ZUS9_9BACT</name>
<dbReference type="RefSeq" id="WP_010853792.1">
    <property type="nucleotide sequence ID" value="NZ_AQHR01000049.1"/>
</dbReference>
<dbReference type="Proteomes" id="UP000013909">
    <property type="component" value="Unassembled WGS sequence"/>
</dbReference>
<evidence type="ECO:0000313" key="2">
    <source>
        <dbReference type="Proteomes" id="UP000013909"/>
    </source>
</evidence>
<protein>
    <recommendedName>
        <fullName evidence="3">DUF1349 domain-containing protein</fullName>
    </recommendedName>
</protein>
<organism evidence="1 2">
    <name type="scientific">Lunatimonas lonarensis</name>
    <dbReference type="NCBI Taxonomy" id="1232681"/>
    <lineage>
        <taxon>Bacteria</taxon>
        <taxon>Pseudomonadati</taxon>
        <taxon>Bacteroidota</taxon>
        <taxon>Cytophagia</taxon>
        <taxon>Cytophagales</taxon>
        <taxon>Cyclobacteriaceae</taxon>
    </lineage>
</organism>
<dbReference type="InterPro" id="IPR013320">
    <property type="entry name" value="ConA-like_dom_sf"/>
</dbReference>
<evidence type="ECO:0000313" key="1">
    <source>
        <dbReference type="EMBL" id="EON77734.1"/>
    </source>
</evidence>
<dbReference type="PATRIC" id="fig|1288963.3.peg.1642"/>
<comment type="caution">
    <text evidence="1">The sequence shown here is derived from an EMBL/GenBank/DDBJ whole genome shotgun (WGS) entry which is preliminary data.</text>
</comment>
<sequence>MLEQFTWINEPKHWEITEGTCHMSTDPKTDFWRKTHYGFVRDNGHFLYTELFGSFEMKVKITGSYRDLYDQAGLMLRQDEANWLKTGIEYVHGQQQVSAVVTRNYSDWSVSPYAGNPPHLWLRLTREGDFVEIHYSPDNIRYDLLRIAYMTPSESIFAGLMAASPDGEGFDVAFSDLQITQ</sequence>
<reference evidence="1 2" key="1">
    <citation type="submission" date="2013-02" db="EMBL/GenBank/DDBJ databases">
        <title>A novel strain isolated from Lonar lake, Maharashtra, India.</title>
        <authorList>
            <person name="Singh A."/>
        </authorList>
    </citation>
    <scope>NUCLEOTIDE SEQUENCE [LARGE SCALE GENOMIC DNA]</scope>
    <source>
        <strain evidence="1 2">AK24</strain>
    </source>
</reference>